<feature type="chain" id="PRO_5040231893" evidence="3">
    <location>
        <begin position="20"/>
        <end position="969"/>
    </location>
</feature>
<keyword evidence="3" id="KW-0732">Signal</keyword>
<evidence type="ECO:0000313" key="5">
    <source>
        <dbReference type="RefSeq" id="XP_050556878.1"/>
    </source>
</evidence>
<keyword evidence="2" id="KW-0472">Membrane</keyword>
<gene>
    <name evidence="5" type="primary">LOC118281273</name>
</gene>
<feature type="transmembrane region" description="Helical" evidence="2">
    <location>
        <begin position="925"/>
        <end position="952"/>
    </location>
</feature>
<name>A0A9R0E108_SPOFR</name>
<evidence type="ECO:0000313" key="4">
    <source>
        <dbReference type="Proteomes" id="UP000829999"/>
    </source>
</evidence>
<feature type="region of interest" description="Disordered" evidence="1">
    <location>
        <begin position="116"/>
        <end position="174"/>
    </location>
</feature>
<organism evidence="4 5">
    <name type="scientific">Spodoptera frugiperda</name>
    <name type="common">Fall armyworm</name>
    <dbReference type="NCBI Taxonomy" id="7108"/>
    <lineage>
        <taxon>Eukaryota</taxon>
        <taxon>Metazoa</taxon>
        <taxon>Ecdysozoa</taxon>
        <taxon>Arthropoda</taxon>
        <taxon>Hexapoda</taxon>
        <taxon>Insecta</taxon>
        <taxon>Pterygota</taxon>
        <taxon>Neoptera</taxon>
        <taxon>Endopterygota</taxon>
        <taxon>Lepidoptera</taxon>
        <taxon>Glossata</taxon>
        <taxon>Ditrysia</taxon>
        <taxon>Noctuoidea</taxon>
        <taxon>Noctuidae</taxon>
        <taxon>Amphipyrinae</taxon>
        <taxon>Spodoptera</taxon>
    </lineage>
</organism>
<sequence length="969" mass="106300">MAAKTKTILLLIVTNFILAQTQLTSEEIKTIKDSEEITDDTTTVLEEDDGRTTTEFSVTPEDGKEKEEEQESAETATEETSVDVTAPSSSNVVDDVGTIASNLSNNIETVTKTETVSMTATTRAMEEEPSPKMQETEEDDSPGQRNPKADNDPKPPLDKRTFENQPPYKPQTTRSVVRSWLQDCCVRPPAGIMVPLRAAALARALAVWSDLTVPALNLSHVLVMGYDSNGVNWRSRHNLQPSSSSSEKTVAEALSKLLLKYQGVNTDTTNDGTMRALATAAKLVPYDSALFIITDKGPGDPQRLPLALRALVEKRLKVYTIWTDPAHPSPQSEEALQELRNVSKHTEGEVMPYPLQVMMDGSANMAAETELEQWNPSDPKQGRRGRLHNDLGLEKFDLLLVRRGGGQAISLGVPVENGVTALRVFIEGAVEHAVLYPPNDAPQIDLYNTTSVAAFSSTSRTEGMSPRDVYLIFPGTKYDLDMLSVLPVSPNRPDVQAAYVGMWHLSVRCDTCDYRLMVSARTHIHFNVETDTPETLKFRVTGPVASVRESQLVDEYSTELAKLPFSYQPLTGDGQNEEMDPIVELVADVALPPVKASKVYAKIVGRDLRGEPFIRLSGPLNQPEIRMGRSASMVVSDSSNELEKLEEFDTRAYNAQLLYNQNQNTQPFSRAISQVVNQQGVVLTAVQIGLASRLYGAPGESLQLHFEVTNYREQAVRFNFGARGELRFLTGINPTSQTVTPGQTVNVIVSLIISPSAQPGLRDTITFTAYVATGGEQISISAYVYVANSAEPIDTFAPEIWHNFQGTCLGRTGDDCARHTWATTVTSRDSQSGLLRLTSSPVGIMYTSDFVSGTRQEVTATYRANCCAPRVLLNAVDAYGNTNSYIIDSSNHTKSRSVRKSNPLHVAQQPVAQPLQEPHDHLTGAAIAAIVLGVLLAIALLALIIFLIVWCVRKRKSSRELPSYNTSRN</sequence>
<keyword evidence="4" id="KW-1185">Reference proteome</keyword>
<dbReference type="Proteomes" id="UP000829999">
    <property type="component" value="Chromosome 19"/>
</dbReference>
<dbReference type="GeneID" id="118281273"/>
<evidence type="ECO:0000256" key="1">
    <source>
        <dbReference type="SAM" id="MobiDB-lite"/>
    </source>
</evidence>
<keyword evidence="2" id="KW-1133">Transmembrane helix</keyword>
<keyword evidence="2" id="KW-0812">Transmembrane</keyword>
<protein>
    <submittedName>
        <fullName evidence="5">Uncharacterized protein LOC118281273 isoform X1</fullName>
    </submittedName>
</protein>
<reference evidence="5" key="1">
    <citation type="submission" date="2025-08" db="UniProtKB">
        <authorList>
            <consortium name="RefSeq"/>
        </authorList>
    </citation>
    <scope>IDENTIFICATION</scope>
    <source>
        <tissue evidence="5">Whole larval tissue</tissue>
    </source>
</reference>
<feature type="compositionally biased region" description="Basic and acidic residues" evidence="1">
    <location>
        <begin position="147"/>
        <end position="162"/>
    </location>
</feature>
<dbReference type="InterPro" id="IPR052577">
    <property type="entry name" value="VWA7"/>
</dbReference>
<accession>A0A9R0E108</accession>
<dbReference type="AlphaFoldDB" id="A0A9R0E108"/>
<feature type="compositionally biased region" description="Acidic residues" evidence="1">
    <location>
        <begin position="68"/>
        <end position="81"/>
    </location>
</feature>
<feature type="region of interest" description="Disordered" evidence="1">
    <location>
        <begin position="39"/>
        <end position="93"/>
    </location>
</feature>
<dbReference type="PANTHER" id="PTHR14905:SF7">
    <property type="entry name" value="VON WILLEBRAND FACTOR A DOMAIN-CONTAINING PROTEIN 7"/>
    <property type="match status" value="1"/>
</dbReference>
<proteinExistence type="predicted"/>
<dbReference type="PANTHER" id="PTHR14905">
    <property type="entry name" value="NG37"/>
    <property type="match status" value="1"/>
</dbReference>
<feature type="signal peptide" evidence="3">
    <location>
        <begin position="1"/>
        <end position="19"/>
    </location>
</feature>
<evidence type="ECO:0000256" key="3">
    <source>
        <dbReference type="SAM" id="SignalP"/>
    </source>
</evidence>
<evidence type="ECO:0000256" key="2">
    <source>
        <dbReference type="SAM" id="Phobius"/>
    </source>
</evidence>
<dbReference type="RefSeq" id="XP_050556878.1">
    <property type="nucleotide sequence ID" value="XM_050700921.1"/>
</dbReference>